<accession>A0A3B0QBT8</accession>
<keyword evidence="1" id="KW-0472">Membrane</keyword>
<gene>
    <name evidence="2" type="ORF">NCTC10132_00736</name>
</gene>
<keyword evidence="3" id="KW-1185">Reference proteome</keyword>
<keyword evidence="1" id="KW-1133">Transmembrane helix</keyword>
<protein>
    <submittedName>
        <fullName evidence="2">Uncharacterized protein</fullName>
    </submittedName>
</protein>
<keyword evidence="1" id="KW-0812">Transmembrane</keyword>
<name>A0A3B0QBT8_9BACT</name>
<evidence type="ECO:0000313" key="2">
    <source>
        <dbReference type="EMBL" id="SYV97371.1"/>
    </source>
</evidence>
<sequence>MNIFDILSVILICLFVLAITIGILLMLYIYYRSSSGIIIFKVDKINNRVLRISNTYHFMSTIFDSKKSGFKEFNYISLDDFLEHFDKTSKDKFNNVFDMSW</sequence>
<feature type="non-terminal residue" evidence="2">
    <location>
        <position position="101"/>
    </location>
</feature>
<dbReference type="Proteomes" id="UP000257559">
    <property type="component" value="Chromosome"/>
</dbReference>
<organism evidence="2 3">
    <name type="scientific">Mycoplasmopsis edwardii</name>
    <dbReference type="NCBI Taxonomy" id="53558"/>
    <lineage>
        <taxon>Bacteria</taxon>
        <taxon>Bacillati</taxon>
        <taxon>Mycoplasmatota</taxon>
        <taxon>Mycoplasmoidales</taxon>
        <taxon>Metamycoplasmataceae</taxon>
        <taxon>Mycoplasmopsis</taxon>
    </lineage>
</organism>
<reference evidence="3" key="1">
    <citation type="submission" date="2018-06" db="EMBL/GenBank/DDBJ databases">
        <authorList>
            <consortium name="Pathogen Informatics"/>
        </authorList>
    </citation>
    <scope>NUCLEOTIDE SEQUENCE [LARGE SCALE GENOMIC DNA]</scope>
    <source>
        <strain evidence="3">NCTC10132</strain>
    </source>
</reference>
<dbReference type="EMBL" id="LS991951">
    <property type="protein sequence ID" value="SYV97371.1"/>
    <property type="molecule type" value="Genomic_DNA"/>
</dbReference>
<evidence type="ECO:0000313" key="3">
    <source>
        <dbReference type="Proteomes" id="UP000257559"/>
    </source>
</evidence>
<feature type="transmembrane region" description="Helical" evidence="1">
    <location>
        <begin position="6"/>
        <end position="31"/>
    </location>
</feature>
<dbReference type="AlphaFoldDB" id="A0A3B0QBT8"/>
<proteinExistence type="predicted"/>
<evidence type="ECO:0000256" key="1">
    <source>
        <dbReference type="SAM" id="Phobius"/>
    </source>
</evidence>
<dbReference type="KEGG" id="medw:NCTC10132_00736"/>